<organism evidence="2">
    <name type="scientific">Spironucleus salmonicida</name>
    <dbReference type="NCBI Taxonomy" id="348837"/>
    <lineage>
        <taxon>Eukaryota</taxon>
        <taxon>Metamonada</taxon>
        <taxon>Diplomonadida</taxon>
        <taxon>Hexamitidae</taxon>
        <taxon>Hexamitinae</taxon>
        <taxon>Spironucleus</taxon>
    </lineage>
</organism>
<sequence length="89" mass="9773">MSYIVLLLPSNDQPSTSGHCVIHSFELYRSGTVPITWQGLQGVSFYFHIPRSALRVLLQSVQISQVPVHQEDRAQSTGIQPVIGSPLAS</sequence>
<evidence type="ECO:0000256" key="1">
    <source>
        <dbReference type="SAM" id="MobiDB-lite"/>
    </source>
</evidence>
<proteinExistence type="predicted"/>
<reference evidence="2" key="1">
    <citation type="journal article" date="2014" name="PLoS Genet.">
        <title>The Genome of Spironucleus salmonicida Highlights a Fish Pathogen Adapted to Fluctuating Environments.</title>
        <authorList>
            <person name="Xu F."/>
            <person name="Jerlstrom-Hultqvist J."/>
            <person name="Einarsson E."/>
            <person name="Astvaldsson A."/>
            <person name="Svard S.G."/>
            <person name="Andersson J.O."/>
        </authorList>
    </citation>
    <scope>NUCLEOTIDE SEQUENCE</scope>
</reference>
<feature type="region of interest" description="Disordered" evidence="1">
    <location>
        <begin position="69"/>
        <end position="89"/>
    </location>
</feature>
<accession>V6LQM2</accession>
<protein>
    <submittedName>
        <fullName evidence="2">Uncharacterized protein</fullName>
    </submittedName>
</protein>
<gene>
    <name evidence="2" type="ORF">SS50377_13032</name>
</gene>
<evidence type="ECO:0000313" key="2">
    <source>
        <dbReference type="EMBL" id="EST46880.1"/>
    </source>
</evidence>
<dbReference type="AlphaFoldDB" id="V6LQM2"/>
<name>V6LQM2_9EUKA</name>
<dbReference type="EMBL" id="KI546057">
    <property type="protein sequence ID" value="EST46880.1"/>
    <property type="molecule type" value="Genomic_DNA"/>
</dbReference>